<sequence length="138" mass="15379">MDARPIELYGRQPSTQSSSATFLPSKFFTSEDTTIYNPGSDRFTSDIFTMTNALGIDKIQDSLGYLVLTDDGAVLSSGGELQNAESIAEKMTKLVYTAAKLQVSSDKREVFKRISVIWDSFMYVVTVANHRIYELVTK</sequence>
<evidence type="ECO:0000313" key="6">
    <source>
        <dbReference type="Proteomes" id="UP000242188"/>
    </source>
</evidence>
<dbReference type="GO" id="GO:0071986">
    <property type="term" value="C:Ragulator complex"/>
    <property type="evidence" value="ECO:0007669"/>
    <property type="project" value="InterPro"/>
</dbReference>
<comment type="subcellular location">
    <subcellularLocation>
        <location evidence="1">Lysosome</location>
    </subcellularLocation>
</comment>
<dbReference type="InterPro" id="IPR034601">
    <property type="entry name" value="LAMTOR4"/>
</dbReference>
<protein>
    <recommendedName>
        <fullName evidence="4">Late endosomal/lysosomal adaptor and MAPK and MTOR activator 4</fullName>
    </recommendedName>
</protein>
<dbReference type="OrthoDB" id="275011at2759"/>
<evidence type="ECO:0000313" key="5">
    <source>
        <dbReference type="EMBL" id="OWF40439.1"/>
    </source>
</evidence>
<organism evidence="5 6">
    <name type="scientific">Mizuhopecten yessoensis</name>
    <name type="common">Japanese scallop</name>
    <name type="synonym">Patinopecten yessoensis</name>
    <dbReference type="NCBI Taxonomy" id="6573"/>
    <lineage>
        <taxon>Eukaryota</taxon>
        <taxon>Metazoa</taxon>
        <taxon>Spiralia</taxon>
        <taxon>Lophotrochozoa</taxon>
        <taxon>Mollusca</taxon>
        <taxon>Bivalvia</taxon>
        <taxon>Autobranchia</taxon>
        <taxon>Pteriomorphia</taxon>
        <taxon>Pectinida</taxon>
        <taxon>Pectinoidea</taxon>
        <taxon>Pectinidae</taxon>
        <taxon>Mizuhopecten</taxon>
    </lineage>
</organism>
<evidence type="ECO:0000256" key="3">
    <source>
        <dbReference type="ARBA" id="ARBA00023228"/>
    </source>
</evidence>
<evidence type="ECO:0000256" key="4">
    <source>
        <dbReference type="ARBA" id="ARBA00032690"/>
    </source>
</evidence>
<dbReference type="Proteomes" id="UP000242188">
    <property type="component" value="Unassembled WGS sequence"/>
</dbReference>
<dbReference type="GO" id="GO:0005085">
    <property type="term" value="F:guanyl-nucleotide exchange factor activity"/>
    <property type="evidence" value="ECO:0007669"/>
    <property type="project" value="TreeGrafter"/>
</dbReference>
<dbReference type="GO" id="GO:0032008">
    <property type="term" value="P:positive regulation of TOR signaling"/>
    <property type="evidence" value="ECO:0007669"/>
    <property type="project" value="InterPro"/>
</dbReference>
<dbReference type="STRING" id="6573.A0A210PVD2"/>
<comment type="caution">
    <text evidence="5">The sequence shown here is derived from an EMBL/GenBank/DDBJ whole genome shotgun (WGS) entry which is preliminary data.</text>
</comment>
<keyword evidence="6" id="KW-1185">Reference proteome</keyword>
<evidence type="ECO:0000256" key="1">
    <source>
        <dbReference type="ARBA" id="ARBA00004371"/>
    </source>
</evidence>
<dbReference type="EMBL" id="NEDP02005463">
    <property type="protein sequence ID" value="OWF40439.1"/>
    <property type="molecule type" value="Genomic_DNA"/>
</dbReference>
<reference evidence="5 6" key="1">
    <citation type="journal article" date="2017" name="Nat. Ecol. Evol.">
        <title>Scallop genome provides insights into evolution of bilaterian karyotype and development.</title>
        <authorList>
            <person name="Wang S."/>
            <person name="Zhang J."/>
            <person name="Jiao W."/>
            <person name="Li J."/>
            <person name="Xun X."/>
            <person name="Sun Y."/>
            <person name="Guo X."/>
            <person name="Huan P."/>
            <person name="Dong B."/>
            <person name="Zhang L."/>
            <person name="Hu X."/>
            <person name="Sun X."/>
            <person name="Wang J."/>
            <person name="Zhao C."/>
            <person name="Wang Y."/>
            <person name="Wang D."/>
            <person name="Huang X."/>
            <person name="Wang R."/>
            <person name="Lv J."/>
            <person name="Li Y."/>
            <person name="Zhang Z."/>
            <person name="Liu B."/>
            <person name="Lu W."/>
            <person name="Hui Y."/>
            <person name="Liang J."/>
            <person name="Zhou Z."/>
            <person name="Hou R."/>
            <person name="Li X."/>
            <person name="Liu Y."/>
            <person name="Li H."/>
            <person name="Ning X."/>
            <person name="Lin Y."/>
            <person name="Zhao L."/>
            <person name="Xing Q."/>
            <person name="Dou J."/>
            <person name="Li Y."/>
            <person name="Mao J."/>
            <person name="Guo H."/>
            <person name="Dou H."/>
            <person name="Li T."/>
            <person name="Mu C."/>
            <person name="Jiang W."/>
            <person name="Fu Q."/>
            <person name="Fu X."/>
            <person name="Miao Y."/>
            <person name="Liu J."/>
            <person name="Yu Q."/>
            <person name="Li R."/>
            <person name="Liao H."/>
            <person name="Li X."/>
            <person name="Kong Y."/>
            <person name="Jiang Z."/>
            <person name="Chourrout D."/>
            <person name="Li R."/>
            <person name="Bao Z."/>
        </authorList>
    </citation>
    <scope>NUCLEOTIDE SEQUENCE [LARGE SCALE GENOMIC DNA]</scope>
    <source>
        <strain evidence="5 6">PY_sf001</strain>
    </source>
</reference>
<dbReference type="GO" id="GO:0071230">
    <property type="term" value="P:cellular response to amino acid stimulus"/>
    <property type="evidence" value="ECO:0007669"/>
    <property type="project" value="InterPro"/>
</dbReference>
<dbReference type="AlphaFoldDB" id="A0A210PVD2"/>
<comment type="similarity">
    <text evidence="2">Belongs to the LAMTOR4 family.</text>
</comment>
<dbReference type="PANTHER" id="PTHR33967">
    <property type="entry name" value="RAGULATOR COMPLEX PROTEIN LAMTOR4"/>
    <property type="match status" value="1"/>
</dbReference>
<dbReference type="PANTHER" id="PTHR33967:SF1">
    <property type="entry name" value="RAGULATOR COMPLEX PROTEIN LAMTOR4"/>
    <property type="match status" value="1"/>
</dbReference>
<proteinExistence type="inferred from homology"/>
<name>A0A210PVD2_MIZYE</name>
<dbReference type="GO" id="GO:0005764">
    <property type="term" value="C:lysosome"/>
    <property type="evidence" value="ECO:0007669"/>
    <property type="project" value="UniProtKB-SubCell"/>
</dbReference>
<accession>A0A210PVD2</accession>
<evidence type="ECO:0000256" key="2">
    <source>
        <dbReference type="ARBA" id="ARBA00010627"/>
    </source>
</evidence>
<keyword evidence="3" id="KW-0458">Lysosome</keyword>
<gene>
    <name evidence="5" type="ORF">KP79_PYT20844</name>
</gene>